<keyword evidence="4" id="KW-0645">Protease</keyword>
<dbReference type="Pfam" id="PF02517">
    <property type="entry name" value="Rce1-like"/>
    <property type="match status" value="1"/>
</dbReference>
<dbReference type="GO" id="GO:0006508">
    <property type="term" value="P:proteolysis"/>
    <property type="evidence" value="ECO:0007669"/>
    <property type="project" value="UniProtKB-KW"/>
</dbReference>
<gene>
    <name evidence="4" type="ORF">FEZ33_08935</name>
</gene>
<evidence type="ECO:0000256" key="1">
    <source>
        <dbReference type="ARBA" id="ARBA00009067"/>
    </source>
</evidence>
<accession>A0A5R9DUT9</accession>
<reference evidence="4 5" key="1">
    <citation type="submission" date="2019-05" db="EMBL/GenBank/DDBJ databases">
        <title>The metagenome of a microbial culture collection derived from dairy environment covers the genomic content of the human microbiome.</title>
        <authorList>
            <person name="Roder T."/>
            <person name="Wuthrich D."/>
            <person name="Sattari Z."/>
            <person name="Von Ah U."/>
            <person name="Bar C."/>
            <person name="Ronchi F."/>
            <person name="Macpherson A.J."/>
            <person name="Ganal-Vonarburg S.C."/>
            <person name="Bruggmann R."/>
            <person name="Vergeres G."/>
        </authorList>
    </citation>
    <scope>NUCLEOTIDE SEQUENCE [LARGE SCALE GENOMIC DNA]</scope>
    <source>
        <strain evidence="4 5">FAM 24227</strain>
    </source>
</reference>
<proteinExistence type="inferred from homology"/>
<protein>
    <submittedName>
        <fullName evidence="4">CPBP family intramembrane metalloprotease</fullName>
    </submittedName>
</protein>
<dbReference type="EMBL" id="VBSP01000034">
    <property type="protein sequence ID" value="TLQ40207.1"/>
    <property type="molecule type" value="Genomic_DNA"/>
</dbReference>
<evidence type="ECO:0000259" key="3">
    <source>
        <dbReference type="Pfam" id="PF02517"/>
    </source>
</evidence>
<dbReference type="AlphaFoldDB" id="A0A5R9DUT9"/>
<dbReference type="Proteomes" id="UP000306420">
    <property type="component" value="Unassembled WGS sequence"/>
</dbReference>
<dbReference type="GO" id="GO:0080120">
    <property type="term" value="P:CAAX-box protein maturation"/>
    <property type="evidence" value="ECO:0007669"/>
    <property type="project" value="UniProtKB-ARBA"/>
</dbReference>
<sequence length="193" mass="22333">MPIMSTNALTITTSALLLVIALILYGSFLKEEFQRFKINLQSWGKFILKSFGFYVLLYFLRVLVLVLLMNVMDVGNLLQNQRALNDLSTTLSFLPMFFIVSIYAPIVEELIFREGFITWVNKDNRSLLITMTVLSVIVFTAPHSFTLTDFLLYLPLAMVLTRYYFDYDRNMVGSIFFHFVNNTIAVITMFVLL</sequence>
<feature type="transmembrane region" description="Helical" evidence="2">
    <location>
        <begin position="6"/>
        <end position="25"/>
    </location>
</feature>
<feature type="transmembrane region" description="Helical" evidence="2">
    <location>
        <begin position="127"/>
        <end position="144"/>
    </location>
</feature>
<dbReference type="GO" id="GO:0008237">
    <property type="term" value="F:metallopeptidase activity"/>
    <property type="evidence" value="ECO:0007669"/>
    <property type="project" value="UniProtKB-KW"/>
</dbReference>
<evidence type="ECO:0000256" key="2">
    <source>
        <dbReference type="SAM" id="Phobius"/>
    </source>
</evidence>
<comment type="similarity">
    <text evidence="1">Belongs to the UPF0177 family.</text>
</comment>
<keyword evidence="2" id="KW-0472">Membrane</keyword>
<keyword evidence="4" id="KW-0378">Hydrolase</keyword>
<feature type="transmembrane region" description="Helical" evidence="2">
    <location>
        <begin position="46"/>
        <end position="69"/>
    </location>
</feature>
<organism evidence="4 5">
    <name type="scientific">Ruoffia tabacinasalis</name>
    <dbReference type="NCBI Taxonomy" id="87458"/>
    <lineage>
        <taxon>Bacteria</taxon>
        <taxon>Bacillati</taxon>
        <taxon>Bacillota</taxon>
        <taxon>Bacilli</taxon>
        <taxon>Lactobacillales</taxon>
        <taxon>Aerococcaceae</taxon>
        <taxon>Ruoffia</taxon>
    </lineage>
</organism>
<evidence type="ECO:0000313" key="4">
    <source>
        <dbReference type="EMBL" id="TLQ40207.1"/>
    </source>
</evidence>
<keyword evidence="2" id="KW-1133">Transmembrane helix</keyword>
<dbReference type="InterPro" id="IPR003675">
    <property type="entry name" value="Rce1/LyrA-like_dom"/>
</dbReference>
<keyword evidence="2" id="KW-0812">Transmembrane</keyword>
<evidence type="ECO:0000313" key="5">
    <source>
        <dbReference type="Proteomes" id="UP000306420"/>
    </source>
</evidence>
<feature type="transmembrane region" description="Helical" evidence="2">
    <location>
        <begin position="89"/>
        <end position="106"/>
    </location>
</feature>
<keyword evidence="4" id="KW-0482">Metalloprotease</keyword>
<name>A0A5R9DUT9_9LACT</name>
<comment type="caution">
    <text evidence="4">The sequence shown here is derived from an EMBL/GenBank/DDBJ whole genome shotgun (WGS) entry which is preliminary data.</text>
</comment>
<feature type="domain" description="CAAX prenyl protease 2/Lysostaphin resistance protein A-like" evidence="3">
    <location>
        <begin position="92"/>
        <end position="184"/>
    </location>
</feature>
<dbReference type="GO" id="GO:0004175">
    <property type="term" value="F:endopeptidase activity"/>
    <property type="evidence" value="ECO:0007669"/>
    <property type="project" value="UniProtKB-ARBA"/>
</dbReference>
<feature type="transmembrane region" description="Helical" evidence="2">
    <location>
        <begin position="172"/>
        <end position="192"/>
    </location>
</feature>